<feature type="compositionally biased region" description="Low complexity" evidence="1">
    <location>
        <begin position="472"/>
        <end position="484"/>
    </location>
</feature>
<protein>
    <submittedName>
        <fullName evidence="3">Si:dkey-8l13.5</fullName>
    </submittedName>
</protein>
<organism evidence="3 4">
    <name type="scientific">Mastacembelus armatus</name>
    <name type="common">zig-zag eel</name>
    <dbReference type="NCBI Taxonomy" id="205130"/>
    <lineage>
        <taxon>Eukaryota</taxon>
        <taxon>Metazoa</taxon>
        <taxon>Chordata</taxon>
        <taxon>Craniata</taxon>
        <taxon>Vertebrata</taxon>
        <taxon>Euteleostomi</taxon>
        <taxon>Actinopterygii</taxon>
        <taxon>Neopterygii</taxon>
        <taxon>Teleostei</taxon>
        <taxon>Neoteleostei</taxon>
        <taxon>Acanthomorphata</taxon>
        <taxon>Anabantaria</taxon>
        <taxon>Synbranchiformes</taxon>
        <taxon>Mastacembelidae</taxon>
        <taxon>Mastacembelus</taxon>
    </lineage>
</organism>
<reference evidence="3" key="2">
    <citation type="submission" date="2025-09" db="UniProtKB">
        <authorList>
            <consortium name="Ensembl"/>
        </authorList>
    </citation>
    <scope>IDENTIFICATION</scope>
</reference>
<evidence type="ECO:0000313" key="3">
    <source>
        <dbReference type="Ensembl" id="ENSMAMP00000041114.1"/>
    </source>
</evidence>
<dbReference type="InParanoid" id="A0A7N8WU57"/>
<evidence type="ECO:0000313" key="4">
    <source>
        <dbReference type="Proteomes" id="UP000261640"/>
    </source>
</evidence>
<accession>A0A7N8WU57</accession>
<keyword evidence="4" id="KW-1185">Reference proteome</keyword>
<dbReference type="SUPFAM" id="SSF53300">
    <property type="entry name" value="vWA-like"/>
    <property type="match status" value="1"/>
</dbReference>
<dbReference type="InterPro" id="IPR036465">
    <property type="entry name" value="vWFA_dom_sf"/>
</dbReference>
<feature type="compositionally biased region" description="Polar residues" evidence="1">
    <location>
        <begin position="529"/>
        <end position="551"/>
    </location>
</feature>
<dbReference type="CTD" id="133955227"/>
<dbReference type="PANTHER" id="PTHR14343">
    <property type="entry name" value="VWFA DOMAIN-CONTAINING PROTEIN"/>
    <property type="match status" value="1"/>
</dbReference>
<proteinExistence type="predicted"/>
<dbReference type="Proteomes" id="UP000261640">
    <property type="component" value="Unplaced"/>
</dbReference>
<name>A0A7N8WU57_9TELE</name>
<sequence>MTSRQTVASEAALIPLFLGQRSCNITFVLGTSENMRAVLGSVKRLLIQTLLTKGSLRDSLFNIMTFSSTVNCWSHHMLPCAPDTVYTALSWIHSISCSPGRDLLAALSMALTDLACHSIHLLCMDLPEKPEAVLRALPSLAAGRPVNIFYLQDSVSLLDSNAKDYLQCLTQATRGSCYVIPVGLNGKFEKVIPLCVVQSQSSLLTVSSGSCCFPSTPVTNTSSPLLRCSLGNPPHVVTSCLLSGQTLCSSEFYPGCRVLARREVDGFYYLGSVIQQVQGRPGVWVVEFDHPMTASLGVVTSQRQLVCSLDMVNHIRVYPHCLVPGDAVLSPWEPDLRRYGPGRVIAATERRDGFGVDGILSLQVLMWNGCVSLVPDSLVLPISPSHHERIIRELQIQTSAPSRYCNWLCGPSSSCTPRLFCSPCCQSSSFCCSVTNHWLPPRCRSSFGRTDGFEKADQNTQVVPKDIGATQSGPDVSNSSSSSLSDDDTRATFPSAVKLRRRKRLPWRYWRRTGPEPQHRQPGSAVPRRTSQPARFSSSEPQISTSPNHGSLFQPLPGAKGRRANIRDVFGMTNFKPQPPAGLQPFSGNNTQTVYT</sequence>
<evidence type="ECO:0000259" key="2">
    <source>
        <dbReference type="Pfam" id="PF15057"/>
    </source>
</evidence>
<feature type="domain" description="DUF4537" evidence="2">
    <location>
        <begin position="256"/>
        <end position="390"/>
    </location>
</feature>
<evidence type="ECO:0000256" key="1">
    <source>
        <dbReference type="SAM" id="MobiDB-lite"/>
    </source>
</evidence>
<dbReference type="GeneID" id="113132782"/>
<dbReference type="AlphaFoldDB" id="A0A7N8WU57"/>
<dbReference type="Ensembl" id="ENSMAMT00000060992.1">
    <property type="protein sequence ID" value="ENSMAMP00000041114.1"/>
    <property type="gene ID" value="ENSMAMG00000025058.1"/>
</dbReference>
<dbReference type="Pfam" id="PF15057">
    <property type="entry name" value="DUF4537"/>
    <property type="match status" value="1"/>
</dbReference>
<dbReference type="PANTHER" id="PTHR14343:SF3">
    <property type="entry name" value="SIMILAR TO PREDICTED GENE ICRFP703B1614Q5.5"/>
    <property type="match status" value="1"/>
</dbReference>
<dbReference type="OrthoDB" id="6241467at2759"/>
<reference evidence="3" key="1">
    <citation type="submission" date="2025-08" db="UniProtKB">
        <authorList>
            <consortium name="Ensembl"/>
        </authorList>
    </citation>
    <scope>IDENTIFICATION</scope>
</reference>
<feature type="compositionally biased region" description="Polar residues" evidence="1">
    <location>
        <begin position="586"/>
        <end position="596"/>
    </location>
</feature>
<feature type="region of interest" description="Disordered" evidence="1">
    <location>
        <begin position="454"/>
        <end position="497"/>
    </location>
</feature>
<feature type="region of interest" description="Disordered" evidence="1">
    <location>
        <begin position="572"/>
        <end position="596"/>
    </location>
</feature>
<dbReference type="GeneTree" id="ENSGT00390000012348"/>
<feature type="region of interest" description="Disordered" evidence="1">
    <location>
        <begin position="509"/>
        <end position="559"/>
    </location>
</feature>
<dbReference type="InterPro" id="IPR032770">
    <property type="entry name" value="DUF4537"/>
</dbReference>
<dbReference type="RefSeq" id="XP_026166905.1">
    <property type="nucleotide sequence ID" value="XM_026311120.2"/>
</dbReference>